<dbReference type="AlphaFoldDB" id="E3JZ63"/>
<dbReference type="PANTHER" id="PTHR32379">
    <property type="entry name" value="GUANIDINOACETATE N-METHYLTRANSFERASE"/>
    <property type="match status" value="1"/>
</dbReference>
<dbReference type="STRING" id="418459.E3JZ63"/>
<organism evidence="1 2">
    <name type="scientific">Puccinia graminis f. sp. tritici (strain CRL 75-36-700-3 / race SCCL)</name>
    <name type="common">Black stem rust fungus</name>
    <dbReference type="NCBI Taxonomy" id="418459"/>
    <lineage>
        <taxon>Eukaryota</taxon>
        <taxon>Fungi</taxon>
        <taxon>Dikarya</taxon>
        <taxon>Basidiomycota</taxon>
        <taxon>Pucciniomycotina</taxon>
        <taxon>Pucciniomycetes</taxon>
        <taxon>Pucciniales</taxon>
        <taxon>Pucciniaceae</taxon>
        <taxon>Puccinia</taxon>
    </lineage>
</organism>
<dbReference type="GeneID" id="10538045"/>
<reference evidence="2" key="2">
    <citation type="journal article" date="2011" name="Proc. Natl. Acad. Sci. U.S.A.">
        <title>Obligate biotrophy features unraveled by the genomic analysis of rust fungi.</title>
        <authorList>
            <person name="Duplessis S."/>
            <person name="Cuomo C.A."/>
            <person name="Lin Y.-C."/>
            <person name="Aerts A."/>
            <person name="Tisserant E."/>
            <person name="Veneault-Fourrey C."/>
            <person name="Joly D.L."/>
            <person name="Hacquard S."/>
            <person name="Amselem J."/>
            <person name="Cantarel B.L."/>
            <person name="Chiu R."/>
            <person name="Coutinho P.M."/>
            <person name="Feau N."/>
            <person name="Field M."/>
            <person name="Frey P."/>
            <person name="Gelhaye E."/>
            <person name="Goldberg J."/>
            <person name="Grabherr M.G."/>
            <person name="Kodira C.D."/>
            <person name="Kohler A."/>
            <person name="Kuees U."/>
            <person name="Lindquist E.A."/>
            <person name="Lucas S.M."/>
            <person name="Mago R."/>
            <person name="Mauceli E."/>
            <person name="Morin E."/>
            <person name="Murat C."/>
            <person name="Pangilinan J.L."/>
            <person name="Park R."/>
            <person name="Pearson M."/>
            <person name="Quesneville H."/>
            <person name="Rouhier N."/>
            <person name="Sakthikumar S."/>
            <person name="Salamov A.A."/>
            <person name="Schmutz J."/>
            <person name="Selles B."/>
            <person name="Shapiro H."/>
            <person name="Tanguay P."/>
            <person name="Tuskan G.A."/>
            <person name="Henrissat B."/>
            <person name="Van de Peer Y."/>
            <person name="Rouze P."/>
            <person name="Ellis J.G."/>
            <person name="Dodds P.N."/>
            <person name="Schein J.E."/>
            <person name="Zhong S."/>
            <person name="Hamelin R.C."/>
            <person name="Grigoriev I.V."/>
            <person name="Szabo L.J."/>
            <person name="Martin F."/>
        </authorList>
    </citation>
    <scope>NUCLEOTIDE SEQUENCE [LARGE SCALE GENOMIC DNA]</scope>
    <source>
        <strain evidence="2">CRL 75-36-700-3 / race SCCL</strain>
    </source>
</reference>
<name>E3JZ63_PUCGT</name>
<dbReference type="FunFam" id="3.40.50.150:FF:000927">
    <property type="match status" value="1"/>
</dbReference>
<evidence type="ECO:0000313" key="2">
    <source>
        <dbReference type="Proteomes" id="UP000008783"/>
    </source>
</evidence>
<dbReference type="GO" id="GO:0005634">
    <property type="term" value="C:nucleus"/>
    <property type="evidence" value="ECO:0000318"/>
    <property type="project" value="GO_Central"/>
</dbReference>
<proteinExistence type="predicted"/>
<evidence type="ECO:0000313" key="1">
    <source>
        <dbReference type="EMBL" id="EFP77338.2"/>
    </source>
</evidence>
<dbReference type="SUPFAM" id="SSF53335">
    <property type="entry name" value="S-adenosyl-L-methionine-dependent methyltransferases"/>
    <property type="match status" value="1"/>
</dbReference>
<sequence>MQGWEKEIMGQTAKRLCECEPFIVGQNNKTSELSILNVGFGLGIIGSFFQQYHPARHVIIEPHPDVLQFITERGWPNKPGVHIYPGRWQDFLVDVQESKIQANFDVIYWDTFSEGYRSLKGFFNNMSDRLSGSEARFSWFHGLGATLRTLYDIYREMAGMEMREAGPKSRGWR</sequence>
<dbReference type="GO" id="GO:0019702">
    <property type="term" value="F:protein arginine N5-methyltransferase activity"/>
    <property type="evidence" value="ECO:0000318"/>
    <property type="project" value="GO_Central"/>
</dbReference>
<dbReference type="Gene3D" id="3.40.50.150">
    <property type="entry name" value="Vaccinia Virus protein VP39"/>
    <property type="match status" value="1"/>
</dbReference>
<dbReference type="PANTHER" id="PTHR32379:SF1">
    <property type="entry name" value="GUANIDINOACETATE N-METHYLTRANSFERASE"/>
    <property type="match status" value="1"/>
</dbReference>
<dbReference type="InParanoid" id="E3JZ63"/>
<protein>
    <submittedName>
        <fullName evidence="1">Uncharacterized protein</fullName>
    </submittedName>
</protein>
<dbReference type="KEGG" id="pgr:PGTG_03294"/>
<keyword evidence="2" id="KW-1185">Reference proteome</keyword>
<dbReference type="RefSeq" id="XP_003321757.2">
    <property type="nucleotide sequence ID" value="XM_003321709.2"/>
</dbReference>
<accession>E3JZ63</accession>
<dbReference type="CDD" id="cd02440">
    <property type="entry name" value="AdoMet_MTases"/>
    <property type="match status" value="1"/>
</dbReference>
<dbReference type="HOGENOM" id="CLU_103867_0_0_1"/>
<dbReference type="InterPro" id="IPR051038">
    <property type="entry name" value="RMT2/GAMT_Mtase"/>
</dbReference>
<dbReference type="InterPro" id="IPR029063">
    <property type="entry name" value="SAM-dependent_MTases_sf"/>
</dbReference>
<dbReference type="GO" id="GO:0005737">
    <property type="term" value="C:cytoplasm"/>
    <property type="evidence" value="ECO:0000318"/>
    <property type="project" value="GO_Central"/>
</dbReference>
<dbReference type="Proteomes" id="UP000008783">
    <property type="component" value="Unassembled WGS sequence"/>
</dbReference>
<gene>
    <name evidence="1" type="ORF">PGTG_03294</name>
</gene>
<dbReference type="VEuPathDB" id="FungiDB:PGTG_03294"/>
<dbReference type="OrthoDB" id="19014at2759"/>
<dbReference type="EMBL" id="DS178267">
    <property type="protein sequence ID" value="EFP77338.2"/>
    <property type="molecule type" value="Genomic_DNA"/>
</dbReference>
<reference key="1">
    <citation type="submission" date="2007-01" db="EMBL/GenBank/DDBJ databases">
        <title>The Genome Sequence of Puccinia graminis f. sp. tritici Strain CRL 75-36-700-3.</title>
        <authorList>
            <consortium name="The Broad Institute Genome Sequencing Platform"/>
            <person name="Birren B."/>
            <person name="Lander E."/>
            <person name="Galagan J."/>
            <person name="Nusbaum C."/>
            <person name="Devon K."/>
            <person name="Cuomo C."/>
            <person name="Jaffe D."/>
            <person name="Butler J."/>
            <person name="Alvarez P."/>
            <person name="Gnerre S."/>
            <person name="Grabherr M."/>
            <person name="Mauceli E."/>
            <person name="Brockman W."/>
            <person name="Young S."/>
            <person name="LaButti K."/>
            <person name="Sykes S."/>
            <person name="DeCaprio D."/>
            <person name="Crawford M."/>
            <person name="Koehrsen M."/>
            <person name="Engels R."/>
            <person name="Montgomery P."/>
            <person name="Pearson M."/>
            <person name="Howarth C."/>
            <person name="Larson L."/>
            <person name="White J."/>
            <person name="Zeng Q."/>
            <person name="Kodira C."/>
            <person name="Yandava C."/>
            <person name="Alvarado L."/>
            <person name="O'Leary S."/>
            <person name="Szabo L."/>
            <person name="Dean R."/>
            <person name="Schein J."/>
        </authorList>
    </citation>
    <scope>NUCLEOTIDE SEQUENCE</scope>
    <source>
        <strain>CRL 75-36-700-3</strain>
    </source>
</reference>